<dbReference type="AlphaFoldDB" id="A0A1Y2CQL3"/>
<comment type="caution">
    <text evidence="2">The sequence shown here is derived from an EMBL/GenBank/DDBJ whole genome shotgun (WGS) entry which is preliminary data.</text>
</comment>
<reference evidence="2 3" key="1">
    <citation type="submission" date="2016-07" db="EMBL/GenBank/DDBJ databases">
        <title>Pervasive Adenine N6-methylation of Active Genes in Fungi.</title>
        <authorList>
            <consortium name="DOE Joint Genome Institute"/>
            <person name="Mondo S.J."/>
            <person name="Dannebaum R.O."/>
            <person name="Kuo R.C."/>
            <person name="Labutti K."/>
            <person name="Haridas S."/>
            <person name="Kuo A."/>
            <person name="Salamov A."/>
            <person name="Ahrendt S.R."/>
            <person name="Lipzen A."/>
            <person name="Sullivan W."/>
            <person name="Andreopoulos W.B."/>
            <person name="Clum A."/>
            <person name="Lindquist E."/>
            <person name="Daum C."/>
            <person name="Ramamoorthy G.K."/>
            <person name="Gryganskyi A."/>
            <person name="Culley D."/>
            <person name="Magnuson J.K."/>
            <person name="James T.Y."/>
            <person name="O'Malley M.A."/>
            <person name="Stajich J.E."/>
            <person name="Spatafora J.W."/>
            <person name="Visel A."/>
            <person name="Grigoriev I.V."/>
        </authorList>
    </citation>
    <scope>NUCLEOTIDE SEQUENCE [LARGE SCALE GENOMIC DNA]</scope>
    <source>
        <strain evidence="2 3">JEL800</strain>
    </source>
</reference>
<name>A0A1Y2CQL3_9FUNG</name>
<feature type="coiled-coil region" evidence="1">
    <location>
        <begin position="94"/>
        <end position="184"/>
    </location>
</feature>
<accession>A0A1Y2CQL3</accession>
<dbReference type="EMBL" id="MCGO01000009">
    <property type="protein sequence ID" value="ORY49322.1"/>
    <property type="molecule type" value="Genomic_DNA"/>
</dbReference>
<dbReference type="Proteomes" id="UP000193642">
    <property type="component" value="Unassembled WGS sequence"/>
</dbReference>
<dbReference type="Gene3D" id="1.10.287.1490">
    <property type="match status" value="1"/>
</dbReference>
<sequence length="290" mass="34477">MDPTLSKVISDLQQVSEKLFQAQQKSNDFVCQADMSYLETSLKFISKEVSQLQTIISQAASTDNPSRTLIQSLVDKVNQIESNLEHNTYGNNFLNDLRLENAKLRKKIDLVKVDHEEIEKNLSNAKTEIRDLQEQLKNTTAAKHRIETEFQNLQTEHKVLGGELNTLQNHIRFYEDERQIFKETAYYLQEQLHHSEKSHQTKDKRIHALEYSLNEQLEKYAESESKLGVQRKLNDRLMNNYQWFNQFKLHPNRNLNSRQRFQHHLKKLIPLMELKNYNNKLLKWKLNWQN</sequence>
<proteinExistence type="predicted"/>
<protein>
    <submittedName>
        <fullName evidence="2">Uncharacterized protein</fullName>
    </submittedName>
</protein>
<evidence type="ECO:0000313" key="3">
    <source>
        <dbReference type="Proteomes" id="UP000193642"/>
    </source>
</evidence>
<dbReference type="SUPFAM" id="SSF57997">
    <property type="entry name" value="Tropomyosin"/>
    <property type="match status" value="1"/>
</dbReference>
<gene>
    <name evidence="2" type="ORF">BCR33DRAFT_579907</name>
</gene>
<keyword evidence="1" id="KW-0175">Coiled coil</keyword>
<keyword evidence="3" id="KW-1185">Reference proteome</keyword>
<evidence type="ECO:0000256" key="1">
    <source>
        <dbReference type="SAM" id="Coils"/>
    </source>
</evidence>
<organism evidence="2 3">
    <name type="scientific">Rhizoclosmatium globosum</name>
    <dbReference type="NCBI Taxonomy" id="329046"/>
    <lineage>
        <taxon>Eukaryota</taxon>
        <taxon>Fungi</taxon>
        <taxon>Fungi incertae sedis</taxon>
        <taxon>Chytridiomycota</taxon>
        <taxon>Chytridiomycota incertae sedis</taxon>
        <taxon>Chytridiomycetes</taxon>
        <taxon>Chytridiales</taxon>
        <taxon>Chytriomycetaceae</taxon>
        <taxon>Rhizoclosmatium</taxon>
    </lineage>
</organism>
<evidence type="ECO:0000313" key="2">
    <source>
        <dbReference type="EMBL" id="ORY49322.1"/>
    </source>
</evidence>